<proteinExistence type="predicted"/>
<dbReference type="CDD" id="cd16012">
    <property type="entry name" value="ALP"/>
    <property type="match status" value="1"/>
</dbReference>
<gene>
    <name evidence="2" type="ORF">SDC9_48996</name>
</gene>
<reference evidence="2" key="1">
    <citation type="submission" date="2019-08" db="EMBL/GenBank/DDBJ databases">
        <authorList>
            <person name="Kucharzyk K."/>
            <person name="Murdoch R.W."/>
            <person name="Higgins S."/>
            <person name="Loffler F."/>
        </authorList>
    </citation>
    <scope>NUCLEOTIDE SEQUENCE</scope>
</reference>
<evidence type="ECO:0000256" key="1">
    <source>
        <dbReference type="ARBA" id="ARBA00022553"/>
    </source>
</evidence>
<evidence type="ECO:0008006" key="3">
    <source>
        <dbReference type="Google" id="ProtNLM"/>
    </source>
</evidence>
<dbReference type="AlphaFoldDB" id="A0A644WH01"/>
<dbReference type="SMART" id="SM00098">
    <property type="entry name" value="alkPPc"/>
    <property type="match status" value="1"/>
</dbReference>
<dbReference type="InterPro" id="IPR017850">
    <property type="entry name" value="Alkaline_phosphatase_core_sf"/>
</dbReference>
<dbReference type="GO" id="GO:0004035">
    <property type="term" value="F:alkaline phosphatase activity"/>
    <property type="evidence" value="ECO:0007669"/>
    <property type="project" value="TreeGrafter"/>
</dbReference>
<dbReference type="Pfam" id="PF00245">
    <property type="entry name" value="Alk_phosphatase"/>
    <property type="match status" value="1"/>
</dbReference>
<protein>
    <recommendedName>
        <fullName evidence="3">Alkaline phosphatase</fullName>
    </recommendedName>
</protein>
<evidence type="ECO:0000313" key="2">
    <source>
        <dbReference type="EMBL" id="MPM02741.1"/>
    </source>
</evidence>
<accession>A0A644WH01</accession>
<dbReference type="PRINTS" id="PR00113">
    <property type="entry name" value="ALKPHPHTASE"/>
</dbReference>
<dbReference type="PANTHER" id="PTHR11596:SF5">
    <property type="entry name" value="ALKALINE PHOSPHATASE"/>
    <property type="match status" value="1"/>
</dbReference>
<dbReference type="InterPro" id="IPR001952">
    <property type="entry name" value="Alkaline_phosphatase"/>
</dbReference>
<comment type="caution">
    <text evidence="2">The sequence shown here is derived from an EMBL/GenBank/DDBJ whole genome shotgun (WGS) entry which is preliminary data.</text>
</comment>
<dbReference type="SUPFAM" id="SSF53649">
    <property type="entry name" value="Alkaline phosphatase-like"/>
    <property type="match status" value="1"/>
</dbReference>
<keyword evidence="1" id="KW-0597">Phosphoprotein</keyword>
<organism evidence="2">
    <name type="scientific">bioreactor metagenome</name>
    <dbReference type="NCBI Taxonomy" id="1076179"/>
    <lineage>
        <taxon>unclassified sequences</taxon>
        <taxon>metagenomes</taxon>
        <taxon>ecological metagenomes</taxon>
    </lineage>
</organism>
<dbReference type="PANTHER" id="PTHR11596">
    <property type="entry name" value="ALKALINE PHOSPHATASE"/>
    <property type="match status" value="1"/>
</dbReference>
<name>A0A644WH01_9ZZZZ</name>
<dbReference type="Gene3D" id="3.40.720.10">
    <property type="entry name" value="Alkaline Phosphatase, subunit A"/>
    <property type="match status" value="1"/>
</dbReference>
<dbReference type="EMBL" id="VSSQ01000893">
    <property type="protein sequence ID" value="MPM02741.1"/>
    <property type="molecule type" value="Genomic_DNA"/>
</dbReference>
<sequence>MIELNSCRKNVLLQKIRPMRILTFLLFLLLFIFASAQQKTPKNIIIFIADGGGYNQMMCTDFYLYGDYPKSPMASFPVQLAMSTYNGSLQSQGATCYDSKKFWTGFSYGIAGFTESAASATAMGTGFKTHNSMIGMNLDGNPVTNIMEIAHAKGKKTGVVTSVPFCHATPAGFSTHSKSRNGFSEITFQMLNSGTLDVVGGSGHPYFDNDGNAVQVPFTKYIDTTSWVNLKSGSGNIKWYYTENRNNIKLLANQKNAPEKLFMLAPVSGNLAEARTGTSLVPFDIPVKQSIPTLAEMSLAALNTLSTGPDGFILMVEGGSVDWADHDNCLPRMIEEYSWFYNTVDSVQQWLKEKGLLEETLIIVTNDHECGYLWGPGCEGSTFVTPKNNGKGKIPEYKYYSTNHSNTLVPFFAKGPSSDIFYSLADETDSVRGSYLTNSEIAIAVKMLWGTTSEIILSSLTENEISLMVTLPCPDAKIQWIMNGRRVDGANSAQFSANLSGYSTKVVFHCEVICGDTKYMTKPYEINP</sequence>